<dbReference type="Proteomes" id="UP000015104">
    <property type="component" value="Unassembled WGS sequence"/>
</dbReference>
<organism evidence="1 2">
    <name type="scientific">Tetranychus urticae</name>
    <name type="common">Two-spotted spider mite</name>
    <dbReference type="NCBI Taxonomy" id="32264"/>
    <lineage>
        <taxon>Eukaryota</taxon>
        <taxon>Metazoa</taxon>
        <taxon>Ecdysozoa</taxon>
        <taxon>Arthropoda</taxon>
        <taxon>Chelicerata</taxon>
        <taxon>Arachnida</taxon>
        <taxon>Acari</taxon>
        <taxon>Acariformes</taxon>
        <taxon>Trombidiformes</taxon>
        <taxon>Prostigmata</taxon>
        <taxon>Eleutherengona</taxon>
        <taxon>Raphignathae</taxon>
        <taxon>Tetranychoidea</taxon>
        <taxon>Tetranychidae</taxon>
        <taxon>Tetranychus</taxon>
    </lineage>
</organism>
<name>T1KGH2_TETUR</name>
<keyword evidence="2" id="KW-1185">Reference proteome</keyword>
<dbReference type="eggNOG" id="ENOG502QUYZ">
    <property type="taxonomic scope" value="Eukaryota"/>
</dbReference>
<dbReference type="HOGENOM" id="CLU_009071_0_0_1"/>
<dbReference type="EnsemblMetazoa" id="tetur11g00790.1">
    <property type="protein sequence ID" value="tetur11g00790.1"/>
    <property type="gene ID" value="tetur11g00790"/>
</dbReference>
<evidence type="ECO:0000313" key="1">
    <source>
        <dbReference type="EnsemblMetazoa" id="tetur11g00790.1"/>
    </source>
</evidence>
<sequence>MAKPCAVFWNIDNIDVPKGQSVDSVVSLIRSTIIKPYNLNEIFFFCVCDAHKLPSNVDHSMTNLDFQTYNGLKDSADNKMLELMRKFVQFSGQDCTIILLGGDAGYYDDLSDLKKLHNISIYLIGLDDSYSLILDEISDYTFKLNDGVLEPVKSTVAPMYFISVTNYSVNNIKQVMTDLNNLYIGSSAILYDCSICIGFATLFNAIKPIKQLNGAGYYDTILKAEFILDSPLIEILKSIKPTVDMQTISKEEVKKLTFIKMNISNEADDSKIKFCIACSEQSGSQCILSMKPYLWIVFSFESHAQKFLPKVKIIYPDAVISEPPIDLTLKLDENTYSVESFDVIDTNREPSSVVTLQACDDIDWNIFFRFNCDFIAPMPYYEPTKWSLLYNLFEKIYDLGAKKVIFDGNLYCAHFDSASAYQDALAQMRSLYLEPLEYVLVPETQKLKAAKKMTRYPGIPWCLNEQLDLSCLVIKIESQLHNHFVDIGKNILGNRECIFIKSISGEIWIGFPDEHLCENSEKTVKRFLATLEQKNDVSMAKPSNELLESINFRDLAGDAYDLAFLSSQLEGSKPIKRPNIIERIRLQRMQEQECNESVFYFVVCGKFDSLNSFPGLAVEQTVKMVVKFSKVIPLAVTVFMPEYVNLMYNSWHEAHVAQHFIKKLTAAEVPYFREFRVTSIVQQQPFVYFNYSEYYIINDKRKVLEKIVQSKNQAEKLDSNSSSFQSIVKQLQYLYIIKTNSDFDFTSGMISITKLNLIQMDCPVCIEFDDKIWVAVDELEKGKKAKARIDQIKFKMLHEYEDDFQVEVVMESIQTSPTKVASMLADKFMNPKKNTRNICLNSDPFPLGHFNYSYRKAVGMSTSRYCQLNV</sequence>
<evidence type="ECO:0000313" key="2">
    <source>
        <dbReference type="Proteomes" id="UP000015104"/>
    </source>
</evidence>
<dbReference type="AlphaFoldDB" id="T1KGH2"/>
<evidence type="ECO:0008006" key="3">
    <source>
        <dbReference type="Google" id="ProtNLM"/>
    </source>
</evidence>
<protein>
    <recommendedName>
        <fullName evidence="3">NYN domain-containing protein</fullName>
    </recommendedName>
</protein>
<dbReference type="STRING" id="32264.T1KGH2"/>
<reference evidence="2" key="1">
    <citation type="submission" date="2011-08" db="EMBL/GenBank/DDBJ databases">
        <authorList>
            <person name="Rombauts S."/>
        </authorList>
    </citation>
    <scope>NUCLEOTIDE SEQUENCE</scope>
    <source>
        <strain evidence="2">London</strain>
    </source>
</reference>
<dbReference type="EMBL" id="CAEY01000065">
    <property type="status" value="NOT_ANNOTATED_CDS"/>
    <property type="molecule type" value="Genomic_DNA"/>
</dbReference>
<accession>T1KGH2</accession>
<proteinExistence type="predicted"/>
<reference evidence="1" key="2">
    <citation type="submission" date="2015-06" db="UniProtKB">
        <authorList>
            <consortium name="EnsemblMetazoa"/>
        </authorList>
    </citation>
    <scope>IDENTIFICATION</scope>
</reference>